<dbReference type="Gene3D" id="3.50.30.10">
    <property type="entry name" value="Phosphohistidine domain"/>
    <property type="match status" value="1"/>
</dbReference>
<dbReference type="Gene3D" id="3.30.470.20">
    <property type="entry name" value="ATP-grasp fold, B domain"/>
    <property type="match status" value="1"/>
</dbReference>
<feature type="domain" description="PEP-utilising enzyme mobile" evidence="3">
    <location>
        <begin position="1233"/>
        <end position="1303"/>
    </location>
</feature>
<comment type="caution">
    <text evidence="5">The sequence shown here is derived from an EMBL/GenBank/DDBJ whole genome shotgun (WGS) entry which is preliminary data.</text>
</comment>
<dbReference type="InterPro" id="IPR002192">
    <property type="entry name" value="PPDK_AMP/ATP-bd"/>
</dbReference>
<dbReference type="InterPro" id="IPR008279">
    <property type="entry name" value="PEP-util_enz_mobile_dom"/>
</dbReference>
<dbReference type="SUPFAM" id="SSF56059">
    <property type="entry name" value="Glutathione synthetase ATP-binding domain-like"/>
    <property type="match status" value="1"/>
</dbReference>
<protein>
    <recommendedName>
        <fullName evidence="7">Phosphoenolpyruvate synthase</fullName>
    </recommendedName>
</protein>
<keyword evidence="2" id="KW-0812">Transmembrane</keyword>
<accession>A0ABD0TQ84</accession>
<evidence type="ECO:0000259" key="4">
    <source>
        <dbReference type="Pfam" id="PF01326"/>
    </source>
</evidence>
<reference evidence="5 6" key="1">
    <citation type="submission" date="2024-06" db="EMBL/GenBank/DDBJ databases">
        <title>A chromosome-level genome assembly of beet webworm, Loxostege sticticalis.</title>
        <authorList>
            <person name="Zhang Y."/>
        </authorList>
    </citation>
    <scope>NUCLEOTIDE SEQUENCE [LARGE SCALE GENOMIC DNA]</scope>
    <source>
        <strain evidence="5">AQ028</strain>
        <tissue evidence="5">Male pupae</tissue>
    </source>
</reference>
<dbReference type="InterPro" id="IPR051549">
    <property type="entry name" value="PEP_Utilizing_Enz"/>
</dbReference>
<dbReference type="Pfam" id="PF00391">
    <property type="entry name" value="PEP-utilizers"/>
    <property type="match status" value="1"/>
</dbReference>
<comment type="similarity">
    <text evidence="1">Belongs to the PEP-utilizing enzyme family.</text>
</comment>
<evidence type="ECO:0000313" key="5">
    <source>
        <dbReference type="EMBL" id="KAL0851407.1"/>
    </source>
</evidence>
<organism evidence="5 6">
    <name type="scientific">Loxostege sticticalis</name>
    <name type="common">Beet webworm moth</name>
    <dbReference type="NCBI Taxonomy" id="481309"/>
    <lineage>
        <taxon>Eukaryota</taxon>
        <taxon>Metazoa</taxon>
        <taxon>Ecdysozoa</taxon>
        <taxon>Arthropoda</taxon>
        <taxon>Hexapoda</taxon>
        <taxon>Insecta</taxon>
        <taxon>Pterygota</taxon>
        <taxon>Neoptera</taxon>
        <taxon>Endopterygota</taxon>
        <taxon>Lepidoptera</taxon>
        <taxon>Glossata</taxon>
        <taxon>Ditrysia</taxon>
        <taxon>Pyraloidea</taxon>
        <taxon>Crambidae</taxon>
        <taxon>Pyraustinae</taxon>
        <taxon>Loxostege</taxon>
    </lineage>
</organism>
<evidence type="ECO:0000259" key="3">
    <source>
        <dbReference type="Pfam" id="PF00391"/>
    </source>
</evidence>
<evidence type="ECO:0000256" key="2">
    <source>
        <dbReference type="SAM" id="Phobius"/>
    </source>
</evidence>
<feature type="transmembrane region" description="Helical" evidence="2">
    <location>
        <begin position="7"/>
        <end position="25"/>
    </location>
</feature>
<feature type="domain" description="Pyruvate phosphate dikinase AMP/ATP-binding" evidence="4">
    <location>
        <begin position="436"/>
        <end position="756"/>
    </location>
</feature>
<proteinExistence type="inferred from homology"/>
<evidence type="ECO:0000313" key="6">
    <source>
        <dbReference type="Proteomes" id="UP001549921"/>
    </source>
</evidence>
<dbReference type="SUPFAM" id="SSF52009">
    <property type="entry name" value="Phosphohistidine domain"/>
    <property type="match status" value="1"/>
</dbReference>
<dbReference type="InterPro" id="IPR013815">
    <property type="entry name" value="ATP_grasp_subdomain_1"/>
</dbReference>
<dbReference type="Gene3D" id="3.30.1490.20">
    <property type="entry name" value="ATP-grasp fold, A domain"/>
    <property type="match status" value="1"/>
</dbReference>
<dbReference type="InterPro" id="IPR036637">
    <property type="entry name" value="Phosphohistidine_dom_sf"/>
</dbReference>
<dbReference type="PANTHER" id="PTHR43615:SF1">
    <property type="entry name" value="PPDK_N DOMAIN-CONTAINING PROTEIN"/>
    <property type="match status" value="1"/>
</dbReference>
<dbReference type="Pfam" id="PF01326">
    <property type="entry name" value="PPDK_N"/>
    <property type="match status" value="1"/>
</dbReference>
<name>A0ABD0TQ84_LOXSC</name>
<gene>
    <name evidence="5" type="ORF">ABMA28_007217</name>
</gene>
<dbReference type="PANTHER" id="PTHR43615">
    <property type="entry name" value="PHOSPHOENOLPYRUVATE SYNTHASE-RELATED"/>
    <property type="match status" value="1"/>
</dbReference>
<keyword evidence="2" id="KW-0472">Membrane</keyword>
<dbReference type="Proteomes" id="UP001549921">
    <property type="component" value="Unassembled WGS sequence"/>
</dbReference>
<evidence type="ECO:0008006" key="7">
    <source>
        <dbReference type="Google" id="ProtNLM"/>
    </source>
</evidence>
<sequence length="1319" mass="145631">MDIIFDILLHTGLITAALVTYLIFFRKSATLKGEYRIPGWNYPLKLVCARYYAIRRWKAQLPKGITPETPREDLREGWDVVSVRTTSPDGATVHLEIRKLCGRQPLVEVTVYVKLADGTAFVLPRAPDTVIGAWESIPGGWSAGGLKIQVLEPRERWRVLYNGLLTRVADGFTQHVKLNLTWASASEASYYPQDWSNELAAQALALEPWRDDQWYNMLSKWEEGGWLQWGTAQGRLEAFDAQGAPTHSEYLRTRGARERRWAPHGWAGLRREITFTAAAADGTALHLRGLSYKNVLTQCISGTVRLPNTKVMSVTNTNLQLTDFCETADEIPNVFTFTVGTKARDLRVVVRVNKDGARAFSGVPYQREAVFRTASVDVDGEPGAGLLELGYAPTKIAEPSVRLSPPRTLKWMTEAEAGRVGYCLAFEDRAAACPGYVGGKGASLALLASVQKAGGYRVPPGFCLTVHALEYHLELNTHLIKAVRDIEAANEDYNEAVFKEKCNRAVELFASTEIIGEVREEILAQLTELRKKAAKENLGPERRFAVRSSAVGEDSETLSAAGQNETILGCVSDSDVLKGVQKCWGSMFAFTSAYYRRQNGQPCLCGGGVVVQALVSPRAAGVMFTRHPRAGDPSRLLITANYGLGESVVSGLVDPDTIVVSRGLNDELKIAQIELGAKSTRVTPGEEGVATEEVPEAERKVACVSEAEALRLAQLGVLQEELWGAGRDIEWAISQNDIFLVQARPITSLERWSEEELLHELDSPIMADDEFTTFANCGEVFPKPVSPLSHDLVLQPLIKGMSKTVSADVGPYEDSVIVTHNRCILALYNSVYRRAPPKVDVNIRMVEMAVHGHKVADDAIIGTAVRRRPPRWTDKIEMLAFLVKSIFRSKSYMTDTVKRVKALSINTETEDPSAILQSISSTRETMGRVAFNHSSTSAASTCSQFIAMTVLLEGANDFSPEQCNEICALLSSGDVLSAEVPLGLARLSHEIEQAGYKADTFRALDPKQAMGWLKANLTQVYYNVLQFLEEHGHRAIMEFDMSTKPWVLVPEELMKILQHMKITKQEVQTTKSDAEVIGALNTPKKSSTRKVLSWVLPLCRRTVRHREVTKAHVILGVHKLRLAALQLGTLLVKRWYLPHQDLVFFFRASELTNYIQTRDPALLRKAVQRHQYYSGWCKLKFAELNTGWVQPLATLAPRVAAGDVRLEATAVCGGDVVARACVVKDLAEIDQLRQGDVLITYATDIGWSPYFPLLSGIVTELGGLISHGAVIAREYGLPCIVGATHATDMFKTGDMVRLTGSKGVIEKVQVEASPAEQES</sequence>
<dbReference type="EMBL" id="JBEDNZ010000002">
    <property type="protein sequence ID" value="KAL0851407.1"/>
    <property type="molecule type" value="Genomic_DNA"/>
</dbReference>
<keyword evidence="2" id="KW-1133">Transmembrane helix</keyword>
<evidence type="ECO:0000256" key="1">
    <source>
        <dbReference type="ARBA" id="ARBA00007837"/>
    </source>
</evidence>